<evidence type="ECO:0000256" key="1">
    <source>
        <dbReference type="SAM" id="MobiDB-lite"/>
    </source>
</evidence>
<dbReference type="Proteomes" id="UP001627154">
    <property type="component" value="Unassembled WGS sequence"/>
</dbReference>
<name>A0ABD2X1G8_9HYME</name>
<feature type="region of interest" description="Disordered" evidence="1">
    <location>
        <begin position="62"/>
        <end position="109"/>
    </location>
</feature>
<keyword evidence="3" id="KW-1185">Reference proteome</keyword>
<evidence type="ECO:0000313" key="3">
    <source>
        <dbReference type="Proteomes" id="UP001627154"/>
    </source>
</evidence>
<accession>A0ABD2X1G8</accession>
<organism evidence="2 3">
    <name type="scientific">Trichogramma kaykai</name>
    <dbReference type="NCBI Taxonomy" id="54128"/>
    <lineage>
        <taxon>Eukaryota</taxon>
        <taxon>Metazoa</taxon>
        <taxon>Ecdysozoa</taxon>
        <taxon>Arthropoda</taxon>
        <taxon>Hexapoda</taxon>
        <taxon>Insecta</taxon>
        <taxon>Pterygota</taxon>
        <taxon>Neoptera</taxon>
        <taxon>Endopterygota</taxon>
        <taxon>Hymenoptera</taxon>
        <taxon>Apocrita</taxon>
        <taxon>Proctotrupomorpha</taxon>
        <taxon>Chalcidoidea</taxon>
        <taxon>Trichogrammatidae</taxon>
        <taxon>Trichogramma</taxon>
    </lineage>
</organism>
<reference evidence="2 3" key="1">
    <citation type="journal article" date="2024" name="bioRxiv">
        <title>A reference genome for Trichogramma kaykai: A tiny desert-dwelling parasitoid wasp with competing sex-ratio distorters.</title>
        <authorList>
            <person name="Culotta J."/>
            <person name="Lindsey A.R."/>
        </authorList>
    </citation>
    <scope>NUCLEOTIDE SEQUENCE [LARGE SCALE GENOMIC DNA]</scope>
    <source>
        <strain evidence="2 3">KSX58</strain>
    </source>
</reference>
<comment type="caution">
    <text evidence="2">The sequence shown here is derived from an EMBL/GenBank/DDBJ whole genome shotgun (WGS) entry which is preliminary data.</text>
</comment>
<feature type="compositionally biased region" description="Basic and acidic residues" evidence="1">
    <location>
        <begin position="66"/>
        <end position="94"/>
    </location>
</feature>
<gene>
    <name evidence="2" type="ORF">TKK_007927</name>
</gene>
<dbReference type="EMBL" id="JBJJXI010000059">
    <property type="protein sequence ID" value="KAL3398823.1"/>
    <property type="molecule type" value="Genomic_DNA"/>
</dbReference>
<proteinExistence type="predicted"/>
<protein>
    <submittedName>
        <fullName evidence="2">Uncharacterized protein</fullName>
    </submittedName>
</protein>
<sequence length="109" mass="12298">MCIRVYVSLEGQFSSSARSCAIGAARCLSSCSYDGHVRTYYFLWQIEERIHYIAATTVLSIKKKSHERERPSKGDIAQREPQRDREGMSSDRKYASVTLKAASSRISDG</sequence>
<dbReference type="AlphaFoldDB" id="A0ABD2X1G8"/>
<evidence type="ECO:0000313" key="2">
    <source>
        <dbReference type="EMBL" id="KAL3398823.1"/>
    </source>
</evidence>